<comment type="similarity">
    <text evidence="2 8">Belongs to the 4-toluene sulfonate uptake permease (TSUP) (TC 2.A.102) family.</text>
</comment>
<dbReference type="RefSeq" id="WP_127061627.1">
    <property type="nucleotide sequence ID" value="NZ_RZHF01000014.1"/>
</dbReference>
<evidence type="ECO:0000313" key="9">
    <source>
        <dbReference type="EMBL" id="RUR31665.1"/>
    </source>
</evidence>
<accession>A0A433KPU1</accession>
<evidence type="ECO:0000256" key="4">
    <source>
        <dbReference type="ARBA" id="ARBA00022475"/>
    </source>
</evidence>
<feature type="transmembrane region" description="Helical" evidence="8">
    <location>
        <begin position="6"/>
        <end position="25"/>
    </location>
</feature>
<evidence type="ECO:0000256" key="2">
    <source>
        <dbReference type="ARBA" id="ARBA00009142"/>
    </source>
</evidence>
<dbReference type="Pfam" id="PF01925">
    <property type="entry name" value="TauE"/>
    <property type="match status" value="1"/>
</dbReference>
<evidence type="ECO:0000256" key="8">
    <source>
        <dbReference type="RuleBase" id="RU363041"/>
    </source>
</evidence>
<evidence type="ECO:0000256" key="6">
    <source>
        <dbReference type="ARBA" id="ARBA00022989"/>
    </source>
</evidence>
<reference evidence="9 10" key="1">
    <citation type="submission" date="2018-12" db="EMBL/GenBank/DDBJ databases">
        <title>three novel Halomonas strain isolated from plants.</title>
        <authorList>
            <person name="Sun C."/>
        </authorList>
    </citation>
    <scope>NUCLEOTIDE SEQUENCE [LARGE SCALE GENOMIC DNA]</scope>
    <source>
        <strain evidence="9 10">JCM 18142</strain>
    </source>
</reference>
<dbReference type="Proteomes" id="UP000287023">
    <property type="component" value="Unassembled WGS sequence"/>
</dbReference>
<dbReference type="AlphaFoldDB" id="A0A433KPU1"/>
<dbReference type="EMBL" id="RZHF01000014">
    <property type="protein sequence ID" value="RUR31665.1"/>
    <property type="molecule type" value="Genomic_DNA"/>
</dbReference>
<feature type="transmembrane region" description="Helical" evidence="8">
    <location>
        <begin position="230"/>
        <end position="247"/>
    </location>
</feature>
<comment type="subcellular location">
    <subcellularLocation>
        <location evidence="1 8">Cell membrane</location>
        <topology evidence="1 8">Multi-pass membrane protein</topology>
    </subcellularLocation>
</comment>
<gene>
    <name evidence="9" type="ORF">ELY38_09370</name>
</gene>
<keyword evidence="10" id="KW-1185">Reference proteome</keyword>
<evidence type="ECO:0000256" key="7">
    <source>
        <dbReference type="ARBA" id="ARBA00023136"/>
    </source>
</evidence>
<keyword evidence="5 8" id="KW-0812">Transmembrane</keyword>
<dbReference type="PANTHER" id="PTHR30269:SF32">
    <property type="entry name" value="MEMBRANE TRANSPORTER PROTEIN-RELATED"/>
    <property type="match status" value="1"/>
</dbReference>
<feature type="transmembrane region" description="Helical" evidence="8">
    <location>
        <begin position="75"/>
        <end position="96"/>
    </location>
</feature>
<evidence type="ECO:0000256" key="1">
    <source>
        <dbReference type="ARBA" id="ARBA00004651"/>
    </source>
</evidence>
<dbReference type="PANTHER" id="PTHR30269">
    <property type="entry name" value="TRANSMEMBRANE PROTEIN YFCA"/>
    <property type="match status" value="1"/>
</dbReference>
<evidence type="ECO:0000313" key="10">
    <source>
        <dbReference type="Proteomes" id="UP000287023"/>
    </source>
</evidence>
<keyword evidence="6 8" id="KW-1133">Transmembrane helix</keyword>
<name>A0A433KPU1_9GAMM</name>
<dbReference type="InterPro" id="IPR002781">
    <property type="entry name" value="TM_pro_TauE-like"/>
</dbReference>
<dbReference type="GO" id="GO:0005886">
    <property type="term" value="C:plasma membrane"/>
    <property type="evidence" value="ECO:0007669"/>
    <property type="project" value="UniProtKB-SubCell"/>
</dbReference>
<keyword evidence="4 8" id="KW-1003">Cell membrane</keyword>
<comment type="caution">
    <text evidence="9">The sequence shown here is derived from an EMBL/GenBank/DDBJ whole genome shotgun (WGS) entry which is preliminary data.</text>
</comment>
<feature type="transmembrane region" description="Helical" evidence="8">
    <location>
        <begin position="135"/>
        <end position="159"/>
    </location>
</feature>
<organism evidence="9 10">
    <name type="scientific">Vreelandella nanhaiensis</name>
    <dbReference type="NCBI Taxonomy" id="1258546"/>
    <lineage>
        <taxon>Bacteria</taxon>
        <taxon>Pseudomonadati</taxon>
        <taxon>Pseudomonadota</taxon>
        <taxon>Gammaproteobacteria</taxon>
        <taxon>Oceanospirillales</taxon>
        <taxon>Halomonadaceae</taxon>
        <taxon>Vreelandella</taxon>
    </lineage>
</organism>
<dbReference type="InterPro" id="IPR052017">
    <property type="entry name" value="TSUP"/>
</dbReference>
<feature type="transmembrane region" description="Helical" evidence="8">
    <location>
        <begin position="196"/>
        <end position="218"/>
    </location>
</feature>
<evidence type="ECO:0000256" key="3">
    <source>
        <dbReference type="ARBA" id="ARBA00022448"/>
    </source>
</evidence>
<keyword evidence="7 8" id="KW-0472">Membrane</keyword>
<feature type="transmembrane region" description="Helical" evidence="8">
    <location>
        <begin position="103"/>
        <end position="123"/>
    </location>
</feature>
<keyword evidence="3" id="KW-0813">Transport</keyword>
<proteinExistence type="inferred from homology"/>
<evidence type="ECO:0000256" key="5">
    <source>
        <dbReference type="ARBA" id="ARBA00022692"/>
    </source>
</evidence>
<sequence>MHDSMMYPLFLVGTFLVAGMVKGVTGMGLPTVAMGLLGMAIPPASAAALLVLPSLVTNVWQLFSGPPVTQLVRRLWPMLLCICLGTIAGSALLVRVDPLWSGFGLGVALMVYAGYALIAPAFSVSTFLERWLSPAIGLITGVVTGATGVFVMPAVPYLASLNMNREEFVQALGLSFTTSTLALAFGLFAYDAFQVSQLGTSALAIIPALIGMWAGQYVRMRISPKRFRQCFLLFLILLGLELASRPLL</sequence>
<dbReference type="OrthoDB" id="9800873at2"/>
<feature type="transmembrane region" description="Helical" evidence="8">
    <location>
        <begin position="171"/>
        <end position="190"/>
    </location>
</feature>
<feature type="transmembrane region" description="Helical" evidence="8">
    <location>
        <begin position="32"/>
        <end position="55"/>
    </location>
</feature>
<protein>
    <recommendedName>
        <fullName evidence="8">Probable membrane transporter protein</fullName>
    </recommendedName>
</protein>